<proteinExistence type="predicted"/>
<accession>A0A0A8YZW6</accession>
<organism evidence="1">
    <name type="scientific">Arundo donax</name>
    <name type="common">Giant reed</name>
    <name type="synonym">Donax arundinaceus</name>
    <dbReference type="NCBI Taxonomy" id="35708"/>
    <lineage>
        <taxon>Eukaryota</taxon>
        <taxon>Viridiplantae</taxon>
        <taxon>Streptophyta</taxon>
        <taxon>Embryophyta</taxon>
        <taxon>Tracheophyta</taxon>
        <taxon>Spermatophyta</taxon>
        <taxon>Magnoliopsida</taxon>
        <taxon>Liliopsida</taxon>
        <taxon>Poales</taxon>
        <taxon>Poaceae</taxon>
        <taxon>PACMAD clade</taxon>
        <taxon>Arundinoideae</taxon>
        <taxon>Arundineae</taxon>
        <taxon>Arundo</taxon>
    </lineage>
</organism>
<sequence>MFNKLGVAKFNRKICAHTKMQTKMSNNTFTFNNCKMLGSNTREKKYEFVQVEQIILYVGAGAKHYELPQHPLYRQGAITFDLDIYNLPLIKKYTCVARMNF</sequence>
<dbReference type="EMBL" id="GBRH01269773">
    <property type="protein sequence ID" value="JAD28122.1"/>
    <property type="molecule type" value="Transcribed_RNA"/>
</dbReference>
<name>A0A0A8YZW6_ARUDO</name>
<dbReference type="AlphaFoldDB" id="A0A0A8YZW6"/>
<reference evidence="1" key="2">
    <citation type="journal article" date="2015" name="Data Brief">
        <title>Shoot transcriptome of the giant reed, Arundo donax.</title>
        <authorList>
            <person name="Barrero R.A."/>
            <person name="Guerrero F.D."/>
            <person name="Moolhuijzen P."/>
            <person name="Goolsby J.A."/>
            <person name="Tidwell J."/>
            <person name="Bellgard S.E."/>
            <person name="Bellgard M.I."/>
        </authorList>
    </citation>
    <scope>NUCLEOTIDE SEQUENCE</scope>
    <source>
        <tissue evidence="1">Shoot tissue taken approximately 20 cm above the soil surface</tissue>
    </source>
</reference>
<reference evidence="1" key="1">
    <citation type="submission" date="2014-09" db="EMBL/GenBank/DDBJ databases">
        <authorList>
            <person name="Magalhaes I.L.F."/>
            <person name="Oliveira U."/>
            <person name="Santos F.R."/>
            <person name="Vidigal T.H.D.A."/>
            <person name="Brescovit A.D."/>
            <person name="Santos A.J."/>
        </authorList>
    </citation>
    <scope>NUCLEOTIDE SEQUENCE</scope>
    <source>
        <tissue evidence="1">Shoot tissue taken approximately 20 cm above the soil surface</tissue>
    </source>
</reference>
<evidence type="ECO:0000313" key="1">
    <source>
        <dbReference type="EMBL" id="JAD28122.1"/>
    </source>
</evidence>
<protein>
    <submittedName>
        <fullName evidence="1">Uncharacterized protein</fullName>
    </submittedName>
</protein>